<dbReference type="SUPFAM" id="SSF110849">
    <property type="entry name" value="ParB/Sulfiredoxin"/>
    <property type="match status" value="1"/>
</dbReference>
<dbReference type="Proteomes" id="UP000215185">
    <property type="component" value="Chromosome 1"/>
</dbReference>
<organism evidence="2 3">
    <name type="scientific">Streptococcus merionis</name>
    <dbReference type="NCBI Taxonomy" id="400065"/>
    <lineage>
        <taxon>Bacteria</taxon>
        <taxon>Bacillati</taxon>
        <taxon>Bacillota</taxon>
        <taxon>Bacilli</taxon>
        <taxon>Lactobacillales</taxon>
        <taxon>Streptococcaceae</taxon>
        <taxon>Streptococcus</taxon>
    </lineage>
</organism>
<proteinExistence type="predicted"/>
<reference evidence="2 3" key="1">
    <citation type="submission" date="2017-06" db="EMBL/GenBank/DDBJ databases">
        <authorList>
            <consortium name="Pathogen Informatics"/>
        </authorList>
    </citation>
    <scope>NUCLEOTIDE SEQUENCE [LARGE SCALE GENOMIC DNA]</scope>
    <source>
        <strain evidence="2 3">NCTC13788</strain>
    </source>
</reference>
<sequence>MEFSIKDLQPSQFYLSREKIEAIQSWFKSQDLSRFEPISVKELDGQWIIVDGHSRLFVAYQAGLKTIPVALEKEDWNWDFYRYCIAETKKRGIEQISDLAAFQLSSSDYKTLWLDWCQRIYQTFFQKDTDT</sequence>
<dbReference type="InterPro" id="IPR003115">
    <property type="entry name" value="ParB_N"/>
</dbReference>
<dbReference type="RefSeq" id="WP_018373534.1">
    <property type="nucleotide sequence ID" value="NZ_LT906439.1"/>
</dbReference>
<dbReference type="Gene3D" id="3.90.1530.10">
    <property type="entry name" value="Conserved hypothetical protein from pyrococcus furiosus pfu- 392566-001, ParB domain"/>
    <property type="match status" value="1"/>
</dbReference>
<keyword evidence="3" id="KW-1185">Reference proteome</keyword>
<evidence type="ECO:0000313" key="2">
    <source>
        <dbReference type="EMBL" id="SNU87191.1"/>
    </source>
</evidence>
<accession>A0A239SP06</accession>
<gene>
    <name evidence="2" type="ORF">SAMEA4412692_00548</name>
</gene>
<keyword evidence="2" id="KW-0808">Transferase</keyword>
<dbReference type="AlphaFoldDB" id="A0A239SP06"/>
<feature type="domain" description="ParB-like N-terminal" evidence="1">
    <location>
        <begin position="8"/>
        <end position="73"/>
    </location>
</feature>
<dbReference type="STRING" id="1123308.GCA_000380085_00959"/>
<dbReference type="EMBL" id="LT906439">
    <property type="protein sequence ID" value="SNU87191.1"/>
    <property type="molecule type" value="Genomic_DNA"/>
</dbReference>
<dbReference type="eggNOG" id="ENOG50332JU">
    <property type="taxonomic scope" value="Bacteria"/>
</dbReference>
<protein>
    <submittedName>
        <fullName evidence="2">Putative histone acetyltransferase</fullName>
    </submittedName>
</protein>
<evidence type="ECO:0000259" key="1">
    <source>
        <dbReference type="Pfam" id="PF02195"/>
    </source>
</evidence>
<dbReference type="KEGG" id="smen:SAMEA4412692_0548"/>
<dbReference type="GO" id="GO:0016740">
    <property type="term" value="F:transferase activity"/>
    <property type="evidence" value="ECO:0007669"/>
    <property type="project" value="UniProtKB-KW"/>
</dbReference>
<dbReference type="InterPro" id="IPR036086">
    <property type="entry name" value="ParB/Sulfiredoxin_sf"/>
</dbReference>
<dbReference type="CDD" id="cd16387">
    <property type="entry name" value="ParB_N_Srx"/>
    <property type="match status" value="1"/>
</dbReference>
<name>A0A239SP06_9STRE</name>
<evidence type="ECO:0000313" key="3">
    <source>
        <dbReference type="Proteomes" id="UP000215185"/>
    </source>
</evidence>
<dbReference type="Pfam" id="PF02195">
    <property type="entry name" value="ParB_N"/>
    <property type="match status" value="1"/>
</dbReference>